<dbReference type="Gene3D" id="3.30.565.10">
    <property type="entry name" value="Histidine kinase-like ATPase, C-terminal domain"/>
    <property type="match status" value="1"/>
</dbReference>
<keyword evidence="1" id="KW-0418">Kinase</keyword>
<dbReference type="AlphaFoldDB" id="A0A345I1F4"/>
<dbReference type="EMBL" id="CP031194">
    <property type="protein sequence ID" value="AXG82778.1"/>
    <property type="molecule type" value="Genomic_DNA"/>
</dbReference>
<name>A0A345I1F4_9ACTN</name>
<keyword evidence="3" id="KW-0067">ATP-binding</keyword>
<evidence type="ECO:0000313" key="4">
    <source>
        <dbReference type="Proteomes" id="UP000253868"/>
    </source>
</evidence>
<feature type="domain" description="Histidine kinase/HSP90-like ATPase" evidence="2">
    <location>
        <begin position="31"/>
        <end position="136"/>
    </location>
</feature>
<dbReference type="PANTHER" id="PTHR35526:SF3">
    <property type="entry name" value="ANTI-SIGMA-F FACTOR RSBW"/>
    <property type="match status" value="1"/>
</dbReference>
<dbReference type="CDD" id="cd16936">
    <property type="entry name" value="HATPase_RsbW-like"/>
    <property type="match status" value="1"/>
</dbReference>
<reference evidence="4" key="1">
    <citation type="submission" date="2018-07" db="EMBL/GenBank/DDBJ databases">
        <authorList>
            <person name="Zhao J."/>
        </authorList>
    </citation>
    <scope>NUCLEOTIDE SEQUENCE [LARGE SCALE GENOMIC DNA]</scope>
    <source>
        <strain evidence="4">GSSD-12</strain>
    </source>
</reference>
<dbReference type="InterPro" id="IPR036890">
    <property type="entry name" value="HATPase_C_sf"/>
</dbReference>
<keyword evidence="1" id="KW-0723">Serine/threonine-protein kinase</keyword>
<organism evidence="3 4">
    <name type="scientific">Streptomyces paludis</name>
    <dbReference type="NCBI Taxonomy" id="2282738"/>
    <lineage>
        <taxon>Bacteria</taxon>
        <taxon>Bacillati</taxon>
        <taxon>Actinomycetota</taxon>
        <taxon>Actinomycetes</taxon>
        <taxon>Kitasatosporales</taxon>
        <taxon>Streptomycetaceae</taxon>
        <taxon>Streptomyces</taxon>
    </lineage>
</organism>
<keyword evidence="4" id="KW-1185">Reference proteome</keyword>
<dbReference type="GO" id="GO:0004674">
    <property type="term" value="F:protein serine/threonine kinase activity"/>
    <property type="evidence" value="ECO:0007669"/>
    <property type="project" value="UniProtKB-KW"/>
</dbReference>
<evidence type="ECO:0000313" key="3">
    <source>
        <dbReference type="EMBL" id="AXG82778.1"/>
    </source>
</evidence>
<dbReference type="InterPro" id="IPR003594">
    <property type="entry name" value="HATPase_dom"/>
</dbReference>
<dbReference type="PANTHER" id="PTHR35526">
    <property type="entry name" value="ANTI-SIGMA-F FACTOR RSBW-RELATED"/>
    <property type="match status" value="1"/>
</dbReference>
<accession>A0A345I1F4</accession>
<dbReference type="GO" id="GO:0005524">
    <property type="term" value="F:ATP binding"/>
    <property type="evidence" value="ECO:0007669"/>
    <property type="project" value="UniProtKB-KW"/>
</dbReference>
<proteinExistence type="predicted"/>
<dbReference type="Pfam" id="PF13581">
    <property type="entry name" value="HATPase_c_2"/>
    <property type="match status" value="1"/>
</dbReference>
<sequence>MASDPQTPCPEPPFEPVLHEDRLNYSPVAGSVTLARHRAASLVAKWGYPELSWSVGLVVSELGTNALMYGCVRGRLFQVRHVLRASTLRVEVSDPRGERLPRARVAADDECFGRGLRIVAEIADRWGTEPRSVGKTVFAEFDVLNGLGVEGG</sequence>
<evidence type="ECO:0000259" key="2">
    <source>
        <dbReference type="Pfam" id="PF13581"/>
    </source>
</evidence>
<keyword evidence="3" id="KW-0547">Nucleotide-binding</keyword>
<protein>
    <submittedName>
        <fullName evidence="3">ATP-binding protein</fullName>
    </submittedName>
</protein>
<dbReference type="OrthoDB" id="3473697at2"/>
<evidence type="ECO:0000256" key="1">
    <source>
        <dbReference type="ARBA" id="ARBA00022527"/>
    </source>
</evidence>
<dbReference type="Proteomes" id="UP000253868">
    <property type="component" value="Chromosome"/>
</dbReference>
<gene>
    <name evidence="3" type="ORF">DVK44_20580</name>
</gene>
<dbReference type="InterPro" id="IPR050267">
    <property type="entry name" value="Anti-sigma-factor_SerPK"/>
</dbReference>
<dbReference type="KEGG" id="spad:DVK44_20580"/>
<keyword evidence="1" id="KW-0808">Transferase</keyword>